<dbReference type="PATRIC" id="fig|1423773.3.peg.624"/>
<evidence type="ECO:0000256" key="1">
    <source>
        <dbReference type="ARBA" id="ARBA00008791"/>
    </source>
</evidence>
<dbReference type="InterPro" id="IPR014729">
    <property type="entry name" value="Rossmann-like_a/b/a_fold"/>
</dbReference>
<reference evidence="3 4" key="1">
    <citation type="journal article" date="2015" name="Genome Announc.">
        <title>Expanding the biotechnology potential of lactobacilli through comparative genomics of 213 strains and associated genera.</title>
        <authorList>
            <person name="Sun Z."/>
            <person name="Harris H.M."/>
            <person name="McCann A."/>
            <person name="Guo C."/>
            <person name="Argimon S."/>
            <person name="Zhang W."/>
            <person name="Yang X."/>
            <person name="Jeffery I.B."/>
            <person name="Cooney J.C."/>
            <person name="Kagawa T.F."/>
            <person name="Liu W."/>
            <person name="Song Y."/>
            <person name="Salvetti E."/>
            <person name="Wrobel A."/>
            <person name="Rasinkangas P."/>
            <person name="Parkhill J."/>
            <person name="Rea M.C."/>
            <person name="O'Sullivan O."/>
            <person name="Ritari J."/>
            <person name="Douillard F.P."/>
            <person name="Paul Ross R."/>
            <person name="Yang R."/>
            <person name="Briner A.E."/>
            <person name="Felis G.E."/>
            <person name="de Vos W.M."/>
            <person name="Barrangou R."/>
            <person name="Klaenhammer T.R."/>
            <person name="Caufield P.W."/>
            <person name="Cui Y."/>
            <person name="Zhang H."/>
            <person name="O'Toole P.W."/>
        </authorList>
    </citation>
    <scope>NUCLEOTIDE SEQUENCE [LARGE SCALE GENOMIC DNA]</scope>
    <source>
        <strain evidence="3 4">DSM 19117</strain>
    </source>
</reference>
<dbReference type="STRING" id="1423773.FD30_GL000610"/>
<dbReference type="Pfam" id="PF00582">
    <property type="entry name" value="Usp"/>
    <property type="match status" value="1"/>
</dbReference>
<evidence type="ECO:0000313" key="4">
    <source>
        <dbReference type="Proteomes" id="UP000051162"/>
    </source>
</evidence>
<dbReference type="PRINTS" id="PR01438">
    <property type="entry name" value="UNVRSLSTRESS"/>
</dbReference>
<sequence length="169" mass="18607">MTMTQQYQHILVGVDGSRQAKRAIEKAIAVAQRNQAELIIVTVLRGGQYVGLGSNEVGFGYVDQKIMDESRQRFEDLVQRYRQQAQDAGVEQVVTSVYYGNAKTDLARTLPQEFGADLVMLGATGANVVERMVLGSTAGYVISNAVCDVLLVRTDLKNHTKKLRSSVIQ</sequence>
<dbReference type="PIRSF" id="PIRSF006276">
    <property type="entry name" value="UspA"/>
    <property type="match status" value="1"/>
</dbReference>
<protein>
    <submittedName>
        <fullName evidence="3">UspA family nucleotide-binding protein</fullName>
    </submittedName>
</protein>
<keyword evidence="4" id="KW-1185">Reference proteome</keyword>
<feature type="domain" description="UspA" evidence="2">
    <location>
        <begin position="7"/>
        <end position="153"/>
    </location>
</feature>
<accession>A0A0R1K1T7</accession>
<dbReference type="PANTHER" id="PTHR46268">
    <property type="entry name" value="STRESS RESPONSE PROTEIN NHAX"/>
    <property type="match status" value="1"/>
</dbReference>
<name>A0A0R1K1T7_9LACO</name>
<comment type="caution">
    <text evidence="3">The sequence shown here is derived from an EMBL/GenBank/DDBJ whole genome shotgun (WGS) entry which is preliminary data.</text>
</comment>
<organism evidence="3 4">
    <name type="scientific">Levilactobacillus namurensis DSM 19117</name>
    <dbReference type="NCBI Taxonomy" id="1423773"/>
    <lineage>
        <taxon>Bacteria</taxon>
        <taxon>Bacillati</taxon>
        <taxon>Bacillota</taxon>
        <taxon>Bacilli</taxon>
        <taxon>Lactobacillales</taxon>
        <taxon>Lactobacillaceae</taxon>
        <taxon>Levilactobacillus</taxon>
    </lineage>
</organism>
<dbReference type="InterPro" id="IPR006015">
    <property type="entry name" value="Universal_stress_UspA"/>
</dbReference>
<gene>
    <name evidence="3" type="ORF">FD30_GL000610</name>
</gene>
<dbReference type="PANTHER" id="PTHR46268:SF6">
    <property type="entry name" value="UNIVERSAL STRESS PROTEIN UP12"/>
    <property type="match status" value="1"/>
</dbReference>
<evidence type="ECO:0000259" key="2">
    <source>
        <dbReference type="Pfam" id="PF00582"/>
    </source>
</evidence>
<evidence type="ECO:0000313" key="3">
    <source>
        <dbReference type="EMBL" id="KRK77248.1"/>
    </source>
</evidence>
<dbReference type="Proteomes" id="UP000051162">
    <property type="component" value="Unassembled WGS sequence"/>
</dbReference>
<dbReference type="CDD" id="cd00293">
    <property type="entry name" value="USP-like"/>
    <property type="match status" value="1"/>
</dbReference>
<dbReference type="InterPro" id="IPR006016">
    <property type="entry name" value="UspA"/>
</dbReference>
<dbReference type="Gene3D" id="3.40.50.620">
    <property type="entry name" value="HUPs"/>
    <property type="match status" value="1"/>
</dbReference>
<comment type="similarity">
    <text evidence="1">Belongs to the universal stress protein A family.</text>
</comment>
<dbReference type="EMBL" id="AZDT01000010">
    <property type="protein sequence ID" value="KRK77248.1"/>
    <property type="molecule type" value="Genomic_DNA"/>
</dbReference>
<proteinExistence type="inferred from homology"/>
<dbReference type="AlphaFoldDB" id="A0A0R1K1T7"/>
<dbReference type="SUPFAM" id="SSF52402">
    <property type="entry name" value="Adenine nucleotide alpha hydrolases-like"/>
    <property type="match status" value="1"/>
</dbReference>